<reference evidence="6 7" key="1">
    <citation type="submission" date="2024-05" db="EMBL/GenBank/DDBJ databases">
        <title>Genetic variation in Jamaican populations of the coffee berry borer (Hypothenemus hampei).</title>
        <authorList>
            <person name="Errbii M."/>
            <person name="Myrie A."/>
        </authorList>
    </citation>
    <scope>NUCLEOTIDE SEQUENCE [LARGE SCALE GENOMIC DNA]</scope>
    <source>
        <strain evidence="6">JA-Hopewell-2020-01-JO</strain>
        <tissue evidence="6">Whole body</tissue>
    </source>
</reference>
<dbReference type="AlphaFoldDB" id="A0ABD1ESX2"/>
<keyword evidence="4 5" id="KW-0732">Signal</keyword>
<dbReference type="PRINTS" id="PR01366">
    <property type="entry name" value="ROYALJELLY"/>
</dbReference>
<dbReference type="PANTHER" id="PTHR10009:SF19">
    <property type="entry name" value="RE55542P"/>
    <property type="match status" value="1"/>
</dbReference>
<evidence type="ECO:0000256" key="5">
    <source>
        <dbReference type="SAM" id="SignalP"/>
    </source>
</evidence>
<keyword evidence="7" id="KW-1185">Reference proteome</keyword>
<dbReference type="EMBL" id="JBDJPC010000006">
    <property type="protein sequence ID" value="KAL1498202.1"/>
    <property type="molecule type" value="Genomic_DNA"/>
</dbReference>
<dbReference type="PANTHER" id="PTHR10009">
    <property type="entry name" value="PROTEIN YELLOW-RELATED"/>
    <property type="match status" value="1"/>
</dbReference>
<dbReference type="SUPFAM" id="SSF75011">
    <property type="entry name" value="3-carboxy-cis,cis-mucoante lactonizing enzyme"/>
    <property type="match status" value="1"/>
</dbReference>
<keyword evidence="3" id="KW-0964">Secreted</keyword>
<comment type="subcellular location">
    <subcellularLocation>
        <location evidence="1">Secreted</location>
    </subcellularLocation>
</comment>
<feature type="signal peptide" evidence="5">
    <location>
        <begin position="1"/>
        <end position="19"/>
    </location>
</feature>
<dbReference type="InterPro" id="IPR011042">
    <property type="entry name" value="6-blade_b-propeller_TolB-like"/>
</dbReference>
<evidence type="ECO:0000256" key="3">
    <source>
        <dbReference type="ARBA" id="ARBA00022525"/>
    </source>
</evidence>
<dbReference type="Proteomes" id="UP001566132">
    <property type="component" value="Unassembled WGS sequence"/>
</dbReference>
<accession>A0ABD1ESX2</accession>
<name>A0ABD1ESX2_HYPHA</name>
<proteinExistence type="inferred from homology"/>
<evidence type="ECO:0000256" key="1">
    <source>
        <dbReference type="ARBA" id="ARBA00004613"/>
    </source>
</evidence>
<dbReference type="Pfam" id="PF03022">
    <property type="entry name" value="MRJP"/>
    <property type="match status" value="1"/>
</dbReference>
<evidence type="ECO:0000256" key="4">
    <source>
        <dbReference type="ARBA" id="ARBA00022729"/>
    </source>
</evidence>
<evidence type="ECO:0000313" key="7">
    <source>
        <dbReference type="Proteomes" id="UP001566132"/>
    </source>
</evidence>
<dbReference type="GO" id="GO:0005576">
    <property type="term" value="C:extracellular region"/>
    <property type="evidence" value="ECO:0007669"/>
    <property type="project" value="UniProtKB-SubCell"/>
</dbReference>
<dbReference type="Gene3D" id="2.120.10.30">
    <property type="entry name" value="TolB, C-terminal domain"/>
    <property type="match status" value="1"/>
</dbReference>
<evidence type="ECO:0000256" key="2">
    <source>
        <dbReference type="ARBA" id="ARBA00009127"/>
    </source>
</evidence>
<dbReference type="InterPro" id="IPR017996">
    <property type="entry name" value="MRJP/yellow-related"/>
</dbReference>
<comment type="similarity">
    <text evidence="2">Belongs to the major royal jelly protein family.</text>
</comment>
<sequence length="399" mass="44552">MKNTILLHILLITVLKTHASNLDVVNQWNFLQFDPPYGFSATDFRPENSVFTGLEIAGDRIFISIPRLRAGIPATLSTIPRRTPKGSSPKPQPYPDWSYHGAGLNLDNVTVCSGLVSVYRTRLDSCGRLWVLDSGIMTSIDDFQRICTPKLVVFDLKTDQPVRTVEFPREILRPASLLANLIIDESVQGTCDSAFLYLADTAAPGIIVYDALRDRTWRVTHPSMFPDPNFATYTINGESFTLPDGVVGLAHSTKLATLFFQPLATDRIFSIPTATLTKGPPAEFEDIPVSLAGRKSSQGLGLTLNPQDDTLFFSPLTETSMASWNPLTNQQSLVAYDPDLIQFASELRWIEGELWFLSTRFQKFFKRTVSPNEINLRIVRVLGAAPGYQNLNNNLYFKK</sequence>
<comment type="caution">
    <text evidence="6">The sequence shown here is derived from an EMBL/GenBank/DDBJ whole genome shotgun (WGS) entry which is preliminary data.</text>
</comment>
<feature type="chain" id="PRO_5044816732" evidence="5">
    <location>
        <begin position="20"/>
        <end position="399"/>
    </location>
</feature>
<organism evidence="6 7">
    <name type="scientific">Hypothenemus hampei</name>
    <name type="common">Coffee berry borer</name>
    <dbReference type="NCBI Taxonomy" id="57062"/>
    <lineage>
        <taxon>Eukaryota</taxon>
        <taxon>Metazoa</taxon>
        <taxon>Ecdysozoa</taxon>
        <taxon>Arthropoda</taxon>
        <taxon>Hexapoda</taxon>
        <taxon>Insecta</taxon>
        <taxon>Pterygota</taxon>
        <taxon>Neoptera</taxon>
        <taxon>Endopterygota</taxon>
        <taxon>Coleoptera</taxon>
        <taxon>Polyphaga</taxon>
        <taxon>Cucujiformia</taxon>
        <taxon>Curculionidae</taxon>
        <taxon>Scolytinae</taxon>
        <taxon>Hypothenemus</taxon>
    </lineage>
</organism>
<gene>
    <name evidence="6" type="ORF">ABEB36_009037</name>
</gene>
<evidence type="ECO:0000313" key="6">
    <source>
        <dbReference type="EMBL" id="KAL1498202.1"/>
    </source>
</evidence>
<protein>
    <submittedName>
        <fullName evidence="6">Uncharacterized protein</fullName>
    </submittedName>
</protein>